<reference evidence="3" key="1">
    <citation type="journal article" date="2013" name="Stand. Genomic Sci.">
        <title>Complete genome sequence of Desulfocapsa sulfexigens, a marine deltaproteobacterium specialized in disproportionating inorganic sulfur compounds.</title>
        <authorList>
            <person name="Finster K.W."/>
            <person name="Kjeldsen K.U."/>
            <person name="Kube M."/>
            <person name="Reinhardt R."/>
            <person name="Mussmann M."/>
            <person name="Amann R."/>
            <person name="Schreiber L."/>
        </authorList>
    </citation>
    <scope>NUCLEOTIDE SEQUENCE [LARGE SCALE GENOMIC DNA]</scope>
    <source>
        <strain evidence="3">DSM 10523 / SB164P1</strain>
    </source>
</reference>
<evidence type="ECO:0000313" key="2">
    <source>
        <dbReference type="EMBL" id="AGF79652.1"/>
    </source>
</evidence>
<proteinExistence type="predicted"/>
<dbReference type="GO" id="GO:0016740">
    <property type="term" value="F:transferase activity"/>
    <property type="evidence" value="ECO:0007669"/>
    <property type="project" value="UniProtKB-KW"/>
</dbReference>
<dbReference type="PATRIC" id="fig|1167006.5.peg.3369"/>
<feature type="domain" description="PilZ" evidence="1">
    <location>
        <begin position="102"/>
        <end position="210"/>
    </location>
</feature>
<keyword evidence="2" id="KW-0808">Transferase</keyword>
<dbReference type="Proteomes" id="UP000011721">
    <property type="component" value="Chromosome"/>
</dbReference>
<organism evidence="2 3">
    <name type="scientific">Desulfocapsa sulfexigens (strain DSM 10523 / SB164P1)</name>
    <dbReference type="NCBI Taxonomy" id="1167006"/>
    <lineage>
        <taxon>Bacteria</taxon>
        <taxon>Pseudomonadati</taxon>
        <taxon>Thermodesulfobacteriota</taxon>
        <taxon>Desulfobulbia</taxon>
        <taxon>Desulfobulbales</taxon>
        <taxon>Desulfocapsaceae</taxon>
        <taxon>Desulfocapsa</taxon>
    </lineage>
</organism>
<evidence type="ECO:0000259" key="1">
    <source>
        <dbReference type="Pfam" id="PF07238"/>
    </source>
</evidence>
<dbReference type="eggNOG" id="COG5581">
    <property type="taxonomic scope" value="Bacteria"/>
</dbReference>
<name>M1PDI1_DESSD</name>
<evidence type="ECO:0000313" key="3">
    <source>
        <dbReference type="Proteomes" id="UP000011721"/>
    </source>
</evidence>
<dbReference type="Gene3D" id="2.40.10.220">
    <property type="entry name" value="predicted glycosyltransferase like domains"/>
    <property type="match status" value="1"/>
</dbReference>
<protein>
    <submittedName>
        <fullName evidence="2">Putative glycosyltransferase</fullName>
    </submittedName>
</protein>
<dbReference type="HOGENOM" id="CLU_105346_0_0_7"/>
<dbReference type="InterPro" id="IPR009875">
    <property type="entry name" value="PilZ_domain"/>
</dbReference>
<dbReference type="EMBL" id="CP003985">
    <property type="protein sequence ID" value="AGF79652.1"/>
    <property type="molecule type" value="Genomic_DNA"/>
</dbReference>
<sequence>MTASISETIKKIADSETAKIDIPTKNNQTIRLDCIYKESISPNFFLVFPPKKLPEAIDLEKHCPVSIKHGQTSLTVTAKITAINGDRTLELTAKNSVRPESLREYFRVGANVSITARYDPESMESKIPSWNMDGHTLDMSGSGVLAIFPEDPKSRHKISLQIHLAGNRNPVHCIGHVVRSRRLRRDSYQVAFHFDSINAKDKDSIISYCLREQRNQLRKKVQTAG</sequence>
<dbReference type="STRING" id="1167006.UWK_03123"/>
<dbReference type="Pfam" id="PF07238">
    <property type="entry name" value="PilZ"/>
    <property type="match status" value="1"/>
</dbReference>
<dbReference type="OrthoDB" id="5431167at2"/>
<dbReference type="AlphaFoldDB" id="M1PDI1"/>
<gene>
    <name evidence="2" type="ordered locus">UWK_03123</name>
</gene>
<dbReference type="KEGG" id="dsf:UWK_03123"/>
<dbReference type="GO" id="GO:0035438">
    <property type="term" value="F:cyclic-di-GMP binding"/>
    <property type="evidence" value="ECO:0007669"/>
    <property type="project" value="InterPro"/>
</dbReference>
<dbReference type="RefSeq" id="WP_015405336.1">
    <property type="nucleotide sequence ID" value="NC_020304.1"/>
</dbReference>
<accession>M1PDI1</accession>
<keyword evidence="3" id="KW-1185">Reference proteome</keyword>